<sequence length="731" mass="81701">MQATQTLPDAAKNTIRSEFDRAESSDPIVLWWDDGNYLEDIIEQACNELGVHLKVAKKTPLELRADPVDGEQVWYVPHVKEPEDAEGDFDWFRDVEHTGGEVEMSIEDLTVHAFERGQLDAWELKTATQADDPTKRREIARILHDQLTGGQLPTLEQLRTQIVTGGYTDPVAFVLENGWGDIDDSPSTIEQMQDLLTSEGVDAVASEDEPVGIVAATRRWAVAEWLIHAGADAERFPREFRAETAGDHDLPELKSLLNNTTSASLLADRYLGEAIWPDVVADVDDPWELADCIVDAALERRLWEEWHASFDAGDYETCLERAEERYDALLGSEDFRGSYQGAYGPDSPWTRTWEQAAEIARLAYQLETWDETATDDVVSLYADPDDGTWQIDNAVLNLVVAGEPETDLPDDHPATAALDDLRTQLQSEYVEYLEDLGDLVTDTVEAGAPFVDEDHSYQFFTKESDGLESGQTIALFVIDALRLDLARRLADELRDYVSTLPSDAPEFAIDEDVWLGMLPSETEFGKAALTPGEIQMFDVSLVDGELQPLRNNRRVTTNRRESLLGSDGWTVTREEEDDGWQSTRVAYFKNDIDDIGEKELSDLEAMLARRVDSLAEFIGTKLKQGEWDQAYVLTDHGFVLLPDNASPEKISRPAEASDSGRRWIAGENVDEDSPGVLLDSSSRLGYLDANVSVLASPLKRFRKQGLGDARFYHGGLLPQEFVLDFISITQG</sequence>
<dbReference type="Pfam" id="PF08665">
    <property type="entry name" value="PglZ"/>
    <property type="match status" value="1"/>
</dbReference>
<evidence type="ECO:0000313" key="1">
    <source>
        <dbReference type="EMBL" id="SFP79013.1"/>
    </source>
</evidence>
<organism evidence="1 2">
    <name type="scientific">Halolamina pelagica</name>
    <dbReference type="NCBI Taxonomy" id="699431"/>
    <lineage>
        <taxon>Archaea</taxon>
        <taxon>Methanobacteriati</taxon>
        <taxon>Methanobacteriota</taxon>
        <taxon>Stenosarchaea group</taxon>
        <taxon>Halobacteria</taxon>
        <taxon>Halobacteriales</taxon>
        <taxon>Haloferacaceae</taxon>
    </lineage>
</organism>
<dbReference type="AlphaFoldDB" id="A0A1I5T7K8"/>
<evidence type="ECO:0000313" key="2">
    <source>
        <dbReference type="Proteomes" id="UP000183769"/>
    </source>
</evidence>
<dbReference type="RefSeq" id="WP_074878697.1">
    <property type="nucleotide sequence ID" value="NZ_FOXI01000008.1"/>
</dbReference>
<dbReference type="EMBL" id="FOXI01000008">
    <property type="protein sequence ID" value="SFP79013.1"/>
    <property type="molecule type" value="Genomic_DNA"/>
</dbReference>
<reference evidence="2" key="1">
    <citation type="submission" date="2016-10" db="EMBL/GenBank/DDBJ databases">
        <authorList>
            <person name="Varghese N."/>
            <person name="Submissions S."/>
        </authorList>
    </citation>
    <scope>NUCLEOTIDE SEQUENCE [LARGE SCALE GENOMIC DNA]</scope>
    <source>
        <strain evidence="2">CGMCC 1.10329</strain>
    </source>
</reference>
<dbReference type="NCBIfam" id="NF033444">
    <property type="entry name" value="BREX_PglZ_5"/>
    <property type="match status" value="1"/>
</dbReference>
<accession>A0A1I5T7K8</accession>
<proteinExistence type="predicted"/>
<name>A0A1I5T7K8_9EURY</name>
<protein>
    <submittedName>
        <fullName evidence="1">PglZ domain-containing protein</fullName>
    </submittedName>
</protein>
<gene>
    <name evidence="1" type="ORF">SAMN05216277_10861</name>
</gene>
<keyword evidence="2" id="KW-1185">Reference proteome</keyword>
<dbReference type="OrthoDB" id="275208at2157"/>
<dbReference type="Proteomes" id="UP000183769">
    <property type="component" value="Unassembled WGS sequence"/>
</dbReference>